<name>X1JZD3_9ZZZZ</name>
<accession>X1JZD3</accession>
<evidence type="ECO:0000313" key="1">
    <source>
        <dbReference type="EMBL" id="GAH99557.1"/>
    </source>
</evidence>
<organism evidence="1">
    <name type="scientific">marine sediment metagenome</name>
    <dbReference type="NCBI Taxonomy" id="412755"/>
    <lineage>
        <taxon>unclassified sequences</taxon>
        <taxon>metagenomes</taxon>
        <taxon>ecological metagenomes</taxon>
    </lineage>
</organism>
<sequence>MAEMLQKELETYEAQKYELIGKSNDKFVLIKDDRV</sequence>
<comment type="caution">
    <text evidence="1">The sequence shown here is derived from an EMBL/GenBank/DDBJ whole genome shotgun (WGS) entry which is preliminary data.</text>
</comment>
<feature type="non-terminal residue" evidence="1">
    <location>
        <position position="35"/>
    </location>
</feature>
<reference evidence="1" key="1">
    <citation type="journal article" date="2014" name="Front. Microbiol.">
        <title>High frequency of phylogenetically diverse reductive dehalogenase-homologous genes in deep subseafloor sedimentary metagenomes.</title>
        <authorList>
            <person name="Kawai M."/>
            <person name="Futagami T."/>
            <person name="Toyoda A."/>
            <person name="Takaki Y."/>
            <person name="Nishi S."/>
            <person name="Hori S."/>
            <person name="Arai W."/>
            <person name="Tsubouchi T."/>
            <person name="Morono Y."/>
            <person name="Uchiyama I."/>
            <person name="Ito T."/>
            <person name="Fujiyama A."/>
            <person name="Inagaki F."/>
            <person name="Takami H."/>
        </authorList>
    </citation>
    <scope>NUCLEOTIDE SEQUENCE</scope>
    <source>
        <strain evidence="1">Expedition CK06-06</strain>
    </source>
</reference>
<dbReference type="EMBL" id="BARU01048838">
    <property type="protein sequence ID" value="GAH99557.1"/>
    <property type="molecule type" value="Genomic_DNA"/>
</dbReference>
<proteinExistence type="predicted"/>
<protein>
    <submittedName>
        <fullName evidence="1">Uncharacterized protein</fullName>
    </submittedName>
</protein>
<gene>
    <name evidence="1" type="ORF">S03H2_72332</name>
</gene>
<dbReference type="AlphaFoldDB" id="X1JZD3"/>